<dbReference type="RefSeq" id="WP_019470024.1">
    <property type="nucleotide sequence ID" value="NZ_BKAS01000001.1"/>
</dbReference>
<organism evidence="2 3">
    <name type="scientific">Staphylococcus cohnii subsp. cohnii</name>
    <dbReference type="NCBI Taxonomy" id="74704"/>
    <lineage>
        <taxon>Bacteria</taxon>
        <taxon>Bacillati</taxon>
        <taxon>Bacillota</taxon>
        <taxon>Bacilli</taxon>
        <taxon>Bacillales</taxon>
        <taxon>Staphylococcaceae</taxon>
        <taxon>Staphylococcus</taxon>
        <taxon>Staphylococcus cohnii species complex</taxon>
    </lineage>
</organism>
<dbReference type="InterPro" id="IPR000182">
    <property type="entry name" value="GNAT_dom"/>
</dbReference>
<dbReference type="Pfam" id="PF00583">
    <property type="entry name" value="Acetyltransf_1"/>
    <property type="match status" value="1"/>
</dbReference>
<comment type="caution">
    <text evidence="2">The sequence shown here is derived from an EMBL/GenBank/DDBJ whole genome shotgun (WGS) entry which is preliminary data.</text>
</comment>
<protein>
    <submittedName>
        <fullName evidence="2">Acetyltransferase, GNAT family</fullName>
    </submittedName>
</protein>
<dbReference type="PANTHER" id="PTHR43415">
    <property type="entry name" value="SPERMIDINE N(1)-ACETYLTRANSFERASE"/>
    <property type="match status" value="1"/>
</dbReference>
<dbReference type="PROSITE" id="PS51186">
    <property type="entry name" value="GNAT"/>
    <property type="match status" value="1"/>
</dbReference>
<keyword evidence="2" id="KW-0808">Transferase</keyword>
<dbReference type="PATRIC" id="fig|74704.6.peg.1443"/>
<dbReference type="GeneID" id="58096577"/>
<evidence type="ECO:0000259" key="1">
    <source>
        <dbReference type="PROSITE" id="PS51186"/>
    </source>
</evidence>
<evidence type="ECO:0000313" key="3">
    <source>
        <dbReference type="Proteomes" id="UP000034455"/>
    </source>
</evidence>
<dbReference type="Gene3D" id="3.40.630.30">
    <property type="match status" value="1"/>
</dbReference>
<sequence>MRIERICPNEAEALYTCMKKIDQETQYMLYLPDERSFNKDRFVDDIKHNFYIGVKTDENDILGYLSVHISRLAKIKHIGYIVTGVINEKHHQGLATKMFQETIKWAERKGLRRLELTVITTNTPAVKFYEKLGFKIEGIKHESIYMDQNFYDELYMSMMINQSFSIDSDILES</sequence>
<gene>
    <name evidence="2" type="ORF">UF66_1408</name>
</gene>
<dbReference type="SUPFAM" id="SSF55729">
    <property type="entry name" value="Acyl-CoA N-acyltransferases (Nat)"/>
    <property type="match status" value="1"/>
</dbReference>
<dbReference type="PANTHER" id="PTHR43415:SF3">
    <property type="entry name" value="GNAT-FAMILY ACETYLTRANSFERASE"/>
    <property type="match status" value="1"/>
</dbReference>
<feature type="domain" description="N-acetyltransferase" evidence="1">
    <location>
        <begin position="1"/>
        <end position="161"/>
    </location>
</feature>
<dbReference type="Proteomes" id="UP000034455">
    <property type="component" value="Unassembled WGS sequence"/>
</dbReference>
<dbReference type="AlphaFoldDB" id="A0A0M2P0H4"/>
<dbReference type="CDD" id="cd04301">
    <property type="entry name" value="NAT_SF"/>
    <property type="match status" value="1"/>
</dbReference>
<name>A0A0M2P0H4_STACC</name>
<dbReference type="EMBL" id="LAKJ01000002">
    <property type="protein sequence ID" value="KKI65451.1"/>
    <property type="molecule type" value="Genomic_DNA"/>
</dbReference>
<dbReference type="GO" id="GO:0016747">
    <property type="term" value="F:acyltransferase activity, transferring groups other than amino-acyl groups"/>
    <property type="evidence" value="ECO:0007669"/>
    <property type="project" value="InterPro"/>
</dbReference>
<evidence type="ECO:0000313" key="2">
    <source>
        <dbReference type="EMBL" id="KKI65451.1"/>
    </source>
</evidence>
<proteinExistence type="predicted"/>
<dbReference type="InterPro" id="IPR016181">
    <property type="entry name" value="Acyl_CoA_acyltransferase"/>
</dbReference>
<reference evidence="2 3" key="1">
    <citation type="submission" date="2015-03" db="EMBL/GenBank/DDBJ databases">
        <title>Genome Assembly of Staphylococcus cohnii subsp. cohnii strain G22B2.</title>
        <authorList>
            <person name="Nair G."/>
            <person name="Kaur G."/>
            <person name="Khatri I."/>
            <person name="Singh N.K."/>
            <person name="Sathyabama S."/>
            <person name="Maurya S.K."/>
            <person name="Subramanian S."/>
            <person name="Agrewala J.N."/>
            <person name="Mayilraj S."/>
        </authorList>
    </citation>
    <scope>NUCLEOTIDE SEQUENCE [LARGE SCALE GENOMIC DNA]</scope>
    <source>
        <strain evidence="2 3">G22B2</strain>
    </source>
</reference>
<accession>A0A0M2P0H4</accession>